<dbReference type="EMBL" id="JABCIY010000122">
    <property type="protein sequence ID" value="KAF7192502.1"/>
    <property type="molecule type" value="Genomic_DNA"/>
</dbReference>
<feature type="domain" description="AB hydrolase-1" evidence="2">
    <location>
        <begin position="81"/>
        <end position="181"/>
    </location>
</feature>
<feature type="signal peptide" evidence="1">
    <location>
        <begin position="1"/>
        <end position="21"/>
    </location>
</feature>
<dbReference type="Gene3D" id="3.40.50.1820">
    <property type="entry name" value="alpha/beta hydrolase"/>
    <property type="match status" value="1"/>
</dbReference>
<evidence type="ECO:0000313" key="4">
    <source>
        <dbReference type="Proteomes" id="UP000660729"/>
    </source>
</evidence>
<keyword evidence="1" id="KW-0732">Signal</keyword>
<dbReference type="OrthoDB" id="408373at2759"/>
<dbReference type="AlphaFoldDB" id="A0A8H6RKY3"/>
<proteinExistence type="predicted"/>
<dbReference type="Pfam" id="PF00561">
    <property type="entry name" value="Abhydrolase_1"/>
    <property type="match status" value="1"/>
</dbReference>
<gene>
    <name evidence="3" type="ORF">HII31_06175</name>
</gene>
<sequence length="366" mass="40092">MIPLVASLLWYLITTNQYSAANTLNTRCLDSTLVNYKLKGFNGDESYLTHGHFQTSCGANLSVHYTHPSVFGSSTGTPSKPILILTHGYPESSYIWRAVTPEISTRVPVLVPDQPGYGLSTACCNEVSGCVYDKRSSAKAIMEVARMIYGDANVVFGGHDRGARTMHRAAVDNNFPGITGLGVWMADIVPFVIEYNSFSNPKFASGYFHWAFLPKGEFATDVIMAYGGGAWTKQILGYGSGTNETAVELFKADRAWDIYINFFDQLSVTNSSVQDYLAGATIDYDREVWDQENGTKIEIPTHVMYSQANIGSQFDVPGVWKKYVKAGVSLTTKSVGGGRGHFIIEEAPDETAVELNTFLDALGVEK</sequence>
<dbReference type="SUPFAM" id="SSF53474">
    <property type="entry name" value="alpha/beta-Hydrolases"/>
    <property type="match status" value="1"/>
</dbReference>
<accession>A0A8H6RKY3</accession>
<feature type="chain" id="PRO_5034443126" evidence="1">
    <location>
        <begin position="22"/>
        <end position="366"/>
    </location>
</feature>
<protein>
    <submittedName>
        <fullName evidence="3">Fluoroacetate dehalogenase</fullName>
    </submittedName>
</protein>
<dbReference type="PANTHER" id="PTHR43329">
    <property type="entry name" value="EPOXIDE HYDROLASE"/>
    <property type="match status" value="1"/>
</dbReference>
<keyword evidence="4" id="KW-1185">Reference proteome</keyword>
<dbReference type="InterPro" id="IPR029058">
    <property type="entry name" value="AB_hydrolase_fold"/>
</dbReference>
<dbReference type="Proteomes" id="UP000660729">
    <property type="component" value="Unassembled WGS sequence"/>
</dbReference>
<name>A0A8H6RKY3_9PEZI</name>
<comment type="caution">
    <text evidence="3">The sequence shown here is derived from an EMBL/GenBank/DDBJ whole genome shotgun (WGS) entry which is preliminary data.</text>
</comment>
<dbReference type="InterPro" id="IPR000073">
    <property type="entry name" value="AB_hydrolase_1"/>
</dbReference>
<evidence type="ECO:0000259" key="2">
    <source>
        <dbReference type="Pfam" id="PF00561"/>
    </source>
</evidence>
<organism evidence="3 4">
    <name type="scientific">Pseudocercospora fuligena</name>
    <dbReference type="NCBI Taxonomy" id="685502"/>
    <lineage>
        <taxon>Eukaryota</taxon>
        <taxon>Fungi</taxon>
        <taxon>Dikarya</taxon>
        <taxon>Ascomycota</taxon>
        <taxon>Pezizomycotina</taxon>
        <taxon>Dothideomycetes</taxon>
        <taxon>Dothideomycetidae</taxon>
        <taxon>Mycosphaerellales</taxon>
        <taxon>Mycosphaerellaceae</taxon>
        <taxon>Pseudocercospora</taxon>
    </lineage>
</organism>
<evidence type="ECO:0000313" key="3">
    <source>
        <dbReference type="EMBL" id="KAF7192502.1"/>
    </source>
</evidence>
<reference evidence="3" key="1">
    <citation type="submission" date="2020-04" db="EMBL/GenBank/DDBJ databases">
        <title>Draft genome resource of the tomato pathogen Pseudocercospora fuligena.</title>
        <authorList>
            <person name="Zaccaron A."/>
        </authorList>
    </citation>
    <scope>NUCLEOTIDE SEQUENCE</scope>
    <source>
        <strain evidence="3">PF001</strain>
    </source>
</reference>
<evidence type="ECO:0000256" key="1">
    <source>
        <dbReference type="SAM" id="SignalP"/>
    </source>
</evidence>